<evidence type="ECO:0000259" key="18">
    <source>
        <dbReference type="PROSITE" id="PS50184"/>
    </source>
</evidence>
<dbReference type="PROSITE" id="PS50092">
    <property type="entry name" value="TSP1"/>
    <property type="match status" value="1"/>
</dbReference>
<keyword evidence="6" id="KW-0964">Secreted</keyword>
<feature type="domain" description="VWFC" evidence="18">
    <location>
        <begin position="207"/>
        <end position="273"/>
    </location>
</feature>
<evidence type="ECO:0000256" key="8">
    <source>
        <dbReference type="ARBA" id="ARBA00022868"/>
    </source>
</evidence>
<feature type="domain" description="IGFBP N-terminal" evidence="19">
    <location>
        <begin position="81"/>
        <end position="156"/>
    </location>
</feature>
<dbReference type="PROSITE" id="PS51323">
    <property type="entry name" value="IGFBP_N_2"/>
    <property type="match status" value="1"/>
</dbReference>
<proteinExistence type="inferred from homology"/>
<dbReference type="GO" id="GO:0005921">
    <property type="term" value="C:gap junction"/>
    <property type="evidence" value="ECO:0007669"/>
    <property type="project" value="UniProtKB-SubCell"/>
</dbReference>
<comment type="caution">
    <text evidence="16">Lacks conserved residue(s) required for the propagation of feature annotation.</text>
</comment>
<name>A0A8C1LLA5_CYPCA</name>
<keyword evidence="9" id="KW-0965">Cell junction</keyword>
<dbReference type="FunFam" id="2.20.100.10:FF:000046">
    <property type="entry name" value="Cellular communication network factor 4"/>
    <property type="match status" value="1"/>
</dbReference>
<evidence type="ECO:0000256" key="10">
    <source>
        <dbReference type="ARBA" id="ARBA00023030"/>
    </source>
</evidence>
<dbReference type="InterPro" id="IPR006207">
    <property type="entry name" value="Cys_knot_C"/>
</dbReference>
<evidence type="ECO:0000256" key="12">
    <source>
        <dbReference type="ARBA" id="ARBA00023180"/>
    </source>
</evidence>
<dbReference type="GO" id="GO:0005178">
    <property type="term" value="F:integrin binding"/>
    <property type="evidence" value="ECO:0007669"/>
    <property type="project" value="TreeGrafter"/>
</dbReference>
<evidence type="ECO:0000256" key="3">
    <source>
        <dbReference type="ARBA" id="ARBA00004613"/>
    </source>
</evidence>
<evidence type="ECO:0000256" key="16">
    <source>
        <dbReference type="PROSITE-ProRule" id="PRU00039"/>
    </source>
</evidence>
<dbReference type="SMART" id="SM00209">
    <property type="entry name" value="TSP1"/>
    <property type="match status" value="1"/>
</dbReference>
<dbReference type="PANTHER" id="PTHR11348">
    <property type="entry name" value="CONNECTIVE TISSUE GROWTH FACTOR-RELATED"/>
    <property type="match status" value="1"/>
</dbReference>
<dbReference type="PROSITE" id="PS01208">
    <property type="entry name" value="VWFC_1"/>
    <property type="match status" value="1"/>
</dbReference>
<dbReference type="SMART" id="SM00041">
    <property type="entry name" value="CT"/>
    <property type="match status" value="1"/>
</dbReference>
<dbReference type="SMART" id="SM00214">
    <property type="entry name" value="VWC"/>
    <property type="match status" value="1"/>
</dbReference>
<dbReference type="InterPro" id="IPR009030">
    <property type="entry name" value="Growth_fac_rcpt_cys_sf"/>
</dbReference>
<dbReference type="InterPro" id="IPR017891">
    <property type="entry name" value="Insulin_GF-bd_Cys-rich_CS"/>
</dbReference>
<keyword evidence="12" id="KW-0325">Glycoprotein</keyword>
<keyword evidence="5" id="KW-0963">Cytoplasm</keyword>
<dbReference type="Ensembl" id="ENSCCRT00010069557.1">
    <property type="protein sequence ID" value="ENSCCRP00010063355.1"/>
    <property type="gene ID" value="ENSCCRG00010027005.1"/>
</dbReference>
<protein>
    <recommendedName>
        <fullName evidence="13">CCN family member 3</fullName>
    </recommendedName>
    <alternativeName>
        <fullName evidence="14">Cellular communication network factor 3</fullName>
    </alternativeName>
    <alternativeName>
        <fullName evidence="15">Protein NOV homolog</fullName>
    </alternativeName>
</protein>
<evidence type="ECO:0000256" key="14">
    <source>
        <dbReference type="ARBA" id="ARBA00042352"/>
    </source>
</evidence>
<dbReference type="SUPFAM" id="SSF57603">
    <property type="entry name" value="FnI-like domain"/>
    <property type="match status" value="1"/>
</dbReference>
<dbReference type="GO" id="GO:0005737">
    <property type="term" value="C:cytoplasm"/>
    <property type="evidence" value="ECO:0007669"/>
    <property type="project" value="UniProtKB-SubCell"/>
</dbReference>
<evidence type="ECO:0000256" key="1">
    <source>
        <dbReference type="ARBA" id="ARBA00004496"/>
    </source>
</evidence>
<evidence type="ECO:0000256" key="5">
    <source>
        <dbReference type="ARBA" id="ARBA00022490"/>
    </source>
</evidence>
<dbReference type="InterPro" id="IPR000867">
    <property type="entry name" value="IGFBP-like"/>
</dbReference>
<dbReference type="PANTHER" id="PTHR11348:SF23">
    <property type="entry name" value="CELLULAR COMMUNICATION NETWORK FACTOR 2B"/>
    <property type="match status" value="1"/>
</dbReference>
<dbReference type="Gene3D" id="2.20.100.10">
    <property type="entry name" value="Thrombospondin type-1 (TSP1) repeat"/>
    <property type="match status" value="1"/>
</dbReference>
<keyword evidence="11" id="KW-1015">Disulfide bond</keyword>
<sequence>MFTPLGRVAWLDSGGLHPILVVFKEGLSALHSTTILQSDSDHTHQRTKTNQWSVRFCKELLEEMAGTVFTRSCIILCLLIHTALCQDCSQPCDCPAESPLCPVGTSLVLDGCSCCKVCARQTGEPCSFLEPCDHHKDLYCDYGVLSDTETGICMGECNVAFWKVIECYVKRTGFKCFGLHFLSTSRSLLVLGSCLMAVACVAAQEGQTCDLGGVIYRSGETFQPSCKHHCVCMNGEIGCVPTCASNIRLPSPDCPYPRRVQIPGKCCEEWVCDQIPQEDTFQSAMAGRSIAYRELSGQDVQPESARDNCIVQTTDWSECSAACGMGVSSRVTNDNEQCQLERQTRMCMIRPCNAELEKDIKRGKKCVRTPKSQRGMRFELSGCQSVRLYKPKFCGVCTDGRCCTPHATVTAEVEFRCPEGDSFRKKMMFIKTCSCHHDCPRENDIFLASNSRRMIGDYDNDM</sequence>
<reference evidence="20" key="1">
    <citation type="submission" date="2025-08" db="UniProtKB">
        <authorList>
            <consortium name="Ensembl"/>
        </authorList>
    </citation>
    <scope>IDENTIFICATION</scope>
</reference>
<dbReference type="InterPro" id="IPR043973">
    <property type="entry name" value="TSP1_CCN"/>
</dbReference>
<keyword evidence="21" id="KW-1185">Reference proteome</keyword>
<dbReference type="Pfam" id="PF00219">
    <property type="entry name" value="IGFBP"/>
    <property type="match status" value="1"/>
</dbReference>
<dbReference type="GO" id="GO:0008083">
    <property type="term" value="F:growth factor activity"/>
    <property type="evidence" value="ECO:0007669"/>
    <property type="project" value="UniProtKB-KW"/>
</dbReference>
<dbReference type="InterPro" id="IPR001007">
    <property type="entry name" value="VWF_dom"/>
</dbReference>
<keyword evidence="7" id="KW-0732">Signal</keyword>
<evidence type="ECO:0000256" key="2">
    <source>
        <dbReference type="ARBA" id="ARBA00004610"/>
    </source>
</evidence>
<dbReference type="PROSITE" id="PS50184">
    <property type="entry name" value="VWFC_2"/>
    <property type="match status" value="1"/>
</dbReference>
<dbReference type="Pfam" id="PF19035">
    <property type="entry name" value="TSP1_CCN"/>
    <property type="match status" value="1"/>
</dbReference>
<evidence type="ECO:0000256" key="4">
    <source>
        <dbReference type="ARBA" id="ARBA00008125"/>
    </source>
</evidence>
<evidence type="ECO:0000256" key="11">
    <source>
        <dbReference type="ARBA" id="ARBA00023157"/>
    </source>
</evidence>
<evidence type="ECO:0000259" key="17">
    <source>
        <dbReference type="PROSITE" id="PS01225"/>
    </source>
</evidence>
<evidence type="ECO:0000313" key="20">
    <source>
        <dbReference type="Ensembl" id="ENSCCRP00010063355.1"/>
    </source>
</evidence>
<dbReference type="GO" id="GO:0051239">
    <property type="term" value="P:regulation of multicellular organismal process"/>
    <property type="evidence" value="ECO:0007669"/>
    <property type="project" value="UniProtKB-ARBA"/>
</dbReference>
<dbReference type="AlphaFoldDB" id="A0A8C1LLA5"/>
<feature type="domain" description="CTCK" evidence="17">
    <location>
        <begin position="366"/>
        <end position="440"/>
    </location>
</feature>
<dbReference type="InterPro" id="IPR036383">
    <property type="entry name" value="TSP1_rpt_sf"/>
</dbReference>
<evidence type="ECO:0000256" key="9">
    <source>
        <dbReference type="ARBA" id="ARBA00022949"/>
    </source>
</evidence>
<dbReference type="Proteomes" id="UP000694427">
    <property type="component" value="Unplaced"/>
</dbReference>
<reference evidence="20" key="2">
    <citation type="submission" date="2025-09" db="UniProtKB">
        <authorList>
            <consortium name="Ensembl"/>
        </authorList>
    </citation>
    <scope>IDENTIFICATION</scope>
</reference>
<evidence type="ECO:0000259" key="19">
    <source>
        <dbReference type="PROSITE" id="PS51323"/>
    </source>
</evidence>
<dbReference type="GO" id="GO:0005615">
    <property type="term" value="C:extracellular space"/>
    <property type="evidence" value="ECO:0007669"/>
    <property type="project" value="TreeGrafter"/>
</dbReference>
<keyword evidence="8" id="KW-0303">Gap junction</keyword>
<dbReference type="Pfam" id="PF00093">
    <property type="entry name" value="VWC"/>
    <property type="match status" value="1"/>
</dbReference>
<dbReference type="InterPro" id="IPR000884">
    <property type="entry name" value="TSP1_rpt"/>
</dbReference>
<dbReference type="Pfam" id="PF00007">
    <property type="entry name" value="Cys_knot"/>
    <property type="match status" value="1"/>
</dbReference>
<dbReference type="SUPFAM" id="SSF57184">
    <property type="entry name" value="Growth factor receptor domain"/>
    <property type="match status" value="1"/>
</dbReference>
<evidence type="ECO:0000256" key="7">
    <source>
        <dbReference type="ARBA" id="ARBA00022729"/>
    </source>
</evidence>
<evidence type="ECO:0000256" key="13">
    <source>
        <dbReference type="ARBA" id="ARBA00039944"/>
    </source>
</evidence>
<dbReference type="SUPFAM" id="SSF82895">
    <property type="entry name" value="TSP-1 type 1 repeat"/>
    <property type="match status" value="1"/>
</dbReference>
<evidence type="ECO:0000256" key="15">
    <source>
        <dbReference type="ARBA" id="ARBA00077787"/>
    </source>
</evidence>
<dbReference type="GO" id="GO:0045597">
    <property type="term" value="P:positive regulation of cell differentiation"/>
    <property type="evidence" value="ECO:0007669"/>
    <property type="project" value="TreeGrafter"/>
</dbReference>
<dbReference type="GO" id="GO:0008201">
    <property type="term" value="F:heparin binding"/>
    <property type="evidence" value="ECO:0007669"/>
    <property type="project" value="TreeGrafter"/>
</dbReference>
<accession>A0A8C1LLA5</accession>
<dbReference type="GO" id="GO:0031012">
    <property type="term" value="C:extracellular matrix"/>
    <property type="evidence" value="ECO:0007669"/>
    <property type="project" value="TreeGrafter"/>
</dbReference>
<dbReference type="PROSITE" id="PS01185">
    <property type="entry name" value="CTCK_1"/>
    <property type="match status" value="1"/>
</dbReference>
<dbReference type="InterPro" id="IPR006208">
    <property type="entry name" value="Glyco_hormone_CN"/>
</dbReference>
<evidence type="ECO:0000256" key="6">
    <source>
        <dbReference type="ARBA" id="ARBA00022525"/>
    </source>
</evidence>
<dbReference type="PROSITE" id="PS01225">
    <property type="entry name" value="CTCK_2"/>
    <property type="match status" value="1"/>
</dbReference>
<dbReference type="PROSITE" id="PS00222">
    <property type="entry name" value="IGFBP_N_1"/>
    <property type="match status" value="1"/>
</dbReference>
<dbReference type="SMART" id="SM00121">
    <property type="entry name" value="IB"/>
    <property type="match status" value="1"/>
</dbReference>
<dbReference type="InterPro" id="IPR050941">
    <property type="entry name" value="CCN"/>
</dbReference>
<comment type="subcellular location">
    <subcellularLocation>
        <location evidence="2">Cell junction</location>
        <location evidence="2">Gap junction</location>
    </subcellularLocation>
    <subcellularLocation>
        <location evidence="1">Cytoplasm</location>
    </subcellularLocation>
    <subcellularLocation>
        <location evidence="3">Secreted</location>
    </subcellularLocation>
</comment>
<comment type="similarity">
    <text evidence="4">Belongs to the CCN family.</text>
</comment>
<evidence type="ECO:0000313" key="21">
    <source>
        <dbReference type="Proteomes" id="UP000694427"/>
    </source>
</evidence>
<dbReference type="GO" id="GO:0007155">
    <property type="term" value="P:cell adhesion"/>
    <property type="evidence" value="ECO:0007669"/>
    <property type="project" value="TreeGrafter"/>
</dbReference>
<keyword evidence="10" id="KW-0339">Growth factor</keyword>
<organism evidence="20 21">
    <name type="scientific">Cyprinus carpio</name>
    <name type="common">Common carp</name>
    <dbReference type="NCBI Taxonomy" id="7962"/>
    <lineage>
        <taxon>Eukaryota</taxon>
        <taxon>Metazoa</taxon>
        <taxon>Chordata</taxon>
        <taxon>Craniata</taxon>
        <taxon>Vertebrata</taxon>
        <taxon>Euteleostomi</taxon>
        <taxon>Actinopterygii</taxon>
        <taxon>Neopterygii</taxon>
        <taxon>Teleostei</taxon>
        <taxon>Ostariophysi</taxon>
        <taxon>Cypriniformes</taxon>
        <taxon>Cyprinidae</taxon>
        <taxon>Cyprininae</taxon>
        <taxon>Cyprinus</taxon>
    </lineage>
</organism>